<feature type="transmembrane region" description="Helical" evidence="11">
    <location>
        <begin position="83"/>
        <end position="107"/>
    </location>
</feature>
<reference evidence="13" key="1">
    <citation type="submission" date="2022-10" db="EMBL/GenBank/DDBJ databases">
        <title>Culturing micro-colonial fungi from biological soil crusts in the Mojave desert and describing Neophaeococcomyces mojavensis, and introducing the new genera and species Taxawa tesnikishii.</title>
        <authorList>
            <person name="Kurbessoian T."/>
            <person name="Stajich J.E."/>
        </authorList>
    </citation>
    <scope>NUCLEOTIDE SEQUENCE</scope>
    <source>
        <strain evidence="13">TK_35</strain>
    </source>
</reference>
<comment type="function">
    <text evidence="10">Component of the cytochrome c oxidase, the last enzyme in the mitochondrial electron transport chain which drives oxidative phosphorylation. The respiratory chain contains 3 multisubunit complexes succinate dehydrogenase (complex II, CII), ubiquinol-cytochrome c oxidoreductase (cytochrome b-c1 complex, complex III, CIII) and cytochrome c oxidase (complex IV, CIV), that cooperate to transfer electrons derived from NADH and succinate to molecular oxygen, creating an electrochemical gradient over the inner membrane that drives transmembrane transport and the ATP synthase. Cytochrome c oxidase is the component of the respiratory chain that catalyzes the reduction of oxygen to water. Electrons originating from reduced cytochrome c in the intermembrane space (IMS) are transferred via the dinuclear copper A center (CU(A)) of subunit 2 and heme A of subunit 1 to the active site in subunit 1, a binuclear center (BNC) formed by heme A3 and copper B (CU(B)). The BNC reduces molecular oxygen to 2 water molecules using 4 electrons from cytochrome c in the IMS and 4 protons from the mitochondrial matrix.</text>
</comment>
<dbReference type="InterPro" id="IPR035973">
    <property type="entry name" value="Cyt_c_oxidase_su3-like_sf"/>
</dbReference>
<protein>
    <recommendedName>
        <fullName evidence="3 10">Cytochrome c oxidase subunit 3</fullName>
    </recommendedName>
</protein>
<feature type="domain" description="Heme-copper oxidase subunit III family profile" evidence="12">
    <location>
        <begin position="7"/>
        <end position="293"/>
    </location>
</feature>
<dbReference type="EMBL" id="JAPDRN010000114">
    <property type="protein sequence ID" value="KAJ9621473.1"/>
    <property type="molecule type" value="Genomic_DNA"/>
</dbReference>
<evidence type="ECO:0000256" key="3">
    <source>
        <dbReference type="ARBA" id="ARBA00015944"/>
    </source>
</evidence>
<evidence type="ECO:0000259" key="12">
    <source>
        <dbReference type="PROSITE" id="PS50253"/>
    </source>
</evidence>
<dbReference type="FunFam" id="1.10.287.70:FF:000082">
    <property type="entry name" value="Cytochrome c oxidase subunit 3"/>
    <property type="match status" value="1"/>
</dbReference>
<evidence type="ECO:0000256" key="2">
    <source>
        <dbReference type="ARBA" id="ARBA00010581"/>
    </source>
</evidence>
<name>A0AA38XTK6_9EURO</name>
<evidence type="ECO:0000256" key="11">
    <source>
        <dbReference type="SAM" id="Phobius"/>
    </source>
</evidence>
<keyword evidence="5 10" id="KW-0812">Transmembrane</keyword>
<evidence type="ECO:0000256" key="5">
    <source>
        <dbReference type="ARBA" id="ARBA00022692"/>
    </source>
</evidence>
<feature type="transmembrane region" description="Helical" evidence="11">
    <location>
        <begin position="187"/>
        <end position="204"/>
    </location>
</feature>
<dbReference type="InterPro" id="IPR033945">
    <property type="entry name" value="Cyt_c_oxase_su3_dom"/>
</dbReference>
<dbReference type="InterPro" id="IPR024791">
    <property type="entry name" value="Cyt_c/ubiquinol_Oxase_su3"/>
</dbReference>
<feature type="transmembrane region" description="Helical" evidence="11">
    <location>
        <begin position="155"/>
        <end position="175"/>
    </location>
</feature>
<dbReference type="Gene3D" id="1.20.120.80">
    <property type="entry name" value="Cytochrome c oxidase, subunit III, four-helix bundle"/>
    <property type="match status" value="1"/>
</dbReference>
<accession>A0AA38XTK6</accession>
<dbReference type="PROSITE" id="PS50253">
    <property type="entry name" value="COX3"/>
    <property type="match status" value="1"/>
</dbReference>
<feature type="transmembrane region" description="Helical" evidence="11">
    <location>
        <begin position="19"/>
        <end position="39"/>
    </location>
</feature>
<dbReference type="GO" id="GO:0019646">
    <property type="term" value="P:aerobic electron transport chain"/>
    <property type="evidence" value="ECO:0007669"/>
    <property type="project" value="InterPro"/>
</dbReference>
<dbReference type="PANTHER" id="PTHR11403:SF7">
    <property type="entry name" value="CYTOCHROME C OXIDASE SUBUNIT 3"/>
    <property type="match status" value="1"/>
</dbReference>
<dbReference type="GO" id="GO:0045277">
    <property type="term" value="C:respiratory chain complex IV"/>
    <property type="evidence" value="ECO:0007669"/>
    <property type="project" value="UniProtKB-ARBA"/>
</dbReference>
<comment type="catalytic activity">
    <reaction evidence="9">
        <text>4 Fe(II)-[cytochrome c] + O2 + 8 H(+)(in) = 4 Fe(III)-[cytochrome c] + 2 H2O + 4 H(+)(out)</text>
        <dbReference type="Rhea" id="RHEA:11436"/>
        <dbReference type="Rhea" id="RHEA-COMP:10350"/>
        <dbReference type="Rhea" id="RHEA-COMP:14399"/>
        <dbReference type="ChEBI" id="CHEBI:15377"/>
        <dbReference type="ChEBI" id="CHEBI:15378"/>
        <dbReference type="ChEBI" id="CHEBI:15379"/>
        <dbReference type="ChEBI" id="CHEBI:29033"/>
        <dbReference type="ChEBI" id="CHEBI:29034"/>
        <dbReference type="EC" id="7.1.1.9"/>
    </reaction>
    <physiologicalReaction direction="left-to-right" evidence="9">
        <dbReference type="Rhea" id="RHEA:11437"/>
    </physiologicalReaction>
</comment>
<dbReference type="PANTHER" id="PTHR11403">
    <property type="entry name" value="CYTOCHROME C OXIDASE SUBUNIT III"/>
    <property type="match status" value="1"/>
</dbReference>
<evidence type="ECO:0000256" key="4">
    <source>
        <dbReference type="ARBA" id="ARBA00022475"/>
    </source>
</evidence>
<evidence type="ECO:0000256" key="1">
    <source>
        <dbReference type="ARBA" id="ARBA00004448"/>
    </source>
</evidence>
<dbReference type="InterPro" id="IPR013833">
    <property type="entry name" value="Cyt_c_oxidase_su3_a-hlx"/>
</dbReference>
<dbReference type="SUPFAM" id="SSF81452">
    <property type="entry name" value="Cytochrome c oxidase subunit III-like"/>
    <property type="match status" value="1"/>
</dbReference>
<proteinExistence type="inferred from homology"/>
<keyword evidence="7 11" id="KW-1133">Transmembrane helix</keyword>
<keyword evidence="6" id="KW-1278">Translocase</keyword>
<dbReference type="CDD" id="cd01665">
    <property type="entry name" value="Cyt_c_Oxidase_III"/>
    <property type="match status" value="1"/>
</dbReference>
<evidence type="ECO:0000256" key="9">
    <source>
        <dbReference type="ARBA" id="ARBA00049512"/>
    </source>
</evidence>
<evidence type="ECO:0000256" key="7">
    <source>
        <dbReference type="ARBA" id="ARBA00022989"/>
    </source>
</evidence>
<evidence type="ECO:0000313" key="13">
    <source>
        <dbReference type="EMBL" id="KAJ9621473.1"/>
    </source>
</evidence>
<evidence type="ECO:0000256" key="8">
    <source>
        <dbReference type="ARBA" id="ARBA00023136"/>
    </source>
</evidence>
<feature type="transmembrane region" description="Helical" evidence="11">
    <location>
        <begin position="224"/>
        <end position="252"/>
    </location>
</feature>
<sequence length="388" mass="43205">MAQTPTDANVYFVPAQSKWPFVGSIAMMVTMVGVASWLNDASWGRWTFYIGVAMLVLTLFWWFSDVVRESQAGNYNRQVDGSFRMGMVWFIFSEVMFFGAFFGALFYTRHLGLSWLSGEGRGVMTNELLWQGYSAGWPTNGPAAIGGAFQTIPAWGLPLINTLILLTSGVTLTIAHHALKAGNRRQLLIWLGLTVLLGLGFLTLQAEEYIHAYKELNLTLGSGIYGSTFFMLTGFHGAHVLLGTIMLIVMWLRSAKGHFTRDNHFAFEAAAWYWHFVDVVWLMLFLFVYASAASAAGAAWSDVASVADAVRFDPAHVDAHHHQYDQRHRHSDAAGQCIDRALGLAAVHQQVIQAGAQIPDDDDQKRDYQQGLQRITHARLEGRVDVPI</sequence>
<dbReference type="Pfam" id="PF00510">
    <property type="entry name" value="COX3"/>
    <property type="match status" value="2"/>
</dbReference>
<keyword evidence="8 11" id="KW-0472">Membrane</keyword>
<feature type="transmembrane region" description="Helical" evidence="11">
    <location>
        <begin position="46"/>
        <end position="63"/>
    </location>
</feature>
<keyword evidence="4" id="KW-1003">Cell membrane</keyword>
<organism evidence="13">
    <name type="scientific">Knufia peltigerae</name>
    <dbReference type="NCBI Taxonomy" id="1002370"/>
    <lineage>
        <taxon>Eukaryota</taxon>
        <taxon>Fungi</taxon>
        <taxon>Dikarya</taxon>
        <taxon>Ascomycota</taxon>
        <taxon>Pezizomycotina</taxon>
        <taxon>Eurotiomycetes</taxon>
        <taxon>Chaetothyriomycetidae</taxon>
        <taxon>Chaetothyriales</taxon>
        <taxon>Trichomeriaceae</taxon>
        <taxon>Knufia</taxon>
    </lineage>
</organism>
<evidence type="ECO:0000256" key="10">
    <source>
        <dbReference type="RuleBase" id="RU003375"/>
    </source>
</evidence>
<dbReference type="GO" id="GO:0004129">
    <property type="term" value="F:cytochrome-c oxidase activity"/>
    <property type="evidence" value="ECO:0007669"/>
    <property type="project" value="UniProtKB-EC"/>
</dbReference>
<comment type="caution">
    <text evidence="13">The sequence shown here is derived from an EMBL/GenBank/DDBJ whole genome shotgun (WGS) entry which is preliminary data.</text>
</comment>
<gene>
    <name evidence="13" type="primary">cox3</name>
    <name evidence="13" type="ORF">H2204_011908</name>
</gene>
<keyword evidence="10" id="KW-0496">Mitochondrion</keyword>
<comment type="subcellular location">
    <subcellularLocation>
        <location evidence="1">Mitochondrion inner membrane</location>
        <topology evidence="1">Multi-pass membrane protein</topology>
    </subcellularLocation>
</comment>
<dbReference type="Gene3D" id="1.10.287.70">
    <property type="match status" value="1"/>
</dbReference>
<dbReference type="FunFam" id="1.20.120.80:FF:000003">
    <property type="entry name" value="Cytochrome c oxidase subunit 3"/>
    <property type="match status" value="1"/>
</dbReference>
<dbReference type="AlphaFoldDB" id="A0AA38XTK6"/>
<feature type="transmembrane region" description="Helical" evidence="11">
    <location>
        <begin position="272"/>
        <end position="292"/>
    </location>
</feature>
<comment type="similarity">
    <text evidence="2 10">Belongs to the cytochrome c oxidase subunit 3 family.</text>
</comment>
<evidence type="ECO:0000256" key="6">
    <source>
        <dbReference type="ARBA" id="ARBA00022967"/>
    </source>
</evidence>
<dbReference type="GO" id="GO:0005743">
    <property type="term" value="C:mitochondrial inner membrane"/>
    <property type="evidence" value="ECO:0007669"/>
    <property type="project" value="UniProtKB-SubCell"/>
</dbReference>
<dbReference type="InterPro" id="IPR000298">
    <property type="entry name" value="Cyt_c_oxidase-like_su3"/>
</dbReference>